<evidence type="ECO:0000259" key="7">
    <source>
        <dbReference type="Pfam" id="PF02803"/>
    </source>
</evidence>
<feature type="active site" description="Proton acceptor" evidence="4">
    <location>
        <position position="374"/>
    </location>
</feature>
<sequence>MAVAYIIDAVRTPRSIGKMGKGALSTMHPQHVAATVLKALRDRNAFDTADVDDVIWGTSAQAGLQGGDMGRMAALDAGYDVKVSGVTLDRFCGSGITATNLAAGQIMSGMEDLVIAGGTEMMSYVTHYGQSLREAGIKSAGGIGTGNMRLQDKHPQTNQGVAADAIAAIEGITREELDAFGVESQRRAAVAMSEGRFDGSTVPVVADDGSVILDKEEYPRPGTTAEQLAGLKPAFGLFRDMPSREDGPTFGELVKQRYPDVEIEPLHHAGTSSGVVDGAAAILLASDAYVKRTGIKPRARVVAMANVGDDPTLMLNAPVPAAKKVLAKAGLTVADIDVWEVNEAFAVVVEKFIRDLGIDRAKININGGAIALGHPIGATGAVLIGTALDELERSGGRYGLITMCAAGGMAPAIIIERV</sequence>
<evidence type="ECO:0000256" key="4">
    <source>
        <dbReference type="PIRSR" id="PIRSR000429-1"/>
    </source>
</evidence>
<dbReference type="InterPro" id="IPR020613">
    <property type="entry name" value="Thiolase_CS"/>
</dbReference>
<evidence type="ECO:0000256" key="3">
    <source>
        <dbReference type="ARBA" id="ARBA00023315"/>
    </source>
</evidence>
<accession>A0A7W9AJB4</accession>
<dbReference type="SUPFAM" id="SSF53901">
    <property type="entry name" value="Thiolase-like"/>
    <property type="match status" value="2"/>
</dbReference>
<reference evidence="8 9" key="1">
    <citation type="submission" date="2020-08" db="EMBL/GenBank/DDBJ databases">
        <title>Genomic Encyclopedia of Type Strains, Phase IV (KMG-IV): sequencing the most valuable type-strain genomes for metagenomic binning, comparative biology and taxonomic classification.</title>
        <authorList>
            <person name="Goeker M."/>
        </authorList>
    </citation>
    <scope>NUCLEOTIDE SEQUENCE [LARGE SCALE GENOMIC DNA]</scope>
    <source>
        <strain evidence="8 9">DSM 25079</strain>
    </source>
</reference>
<dbReference type="RefSeq" id="WP_184019408.1">
    <property type="nucleotide sequence ID" value="NZ_JACIJC010000004.1"/>
</dbReference>
<dbReference type="InterPro" id="IPR016039">
    <property type="entry name" value="Thiolase-like"/>
</dbReference>
<dbReference type="NCBIfam" id="TIGR01930">
    <property type="entry name" value="AcCoA-C-Actrans"/>
    <property type="match status" value="1"/>
</dbReference>
<dbReference type="Proteomes" id="UP000549617">
    <property type="component" value="Unassembled WGS sequence"/>
</dbReference>
<protein>
    <submittedName>
        <fullName evidence="8">Acetyl-CoA C-acetyltransferase</fullName>
        <ecNumber evidence="8">2.3.1.9</ecNumber>
    </submittedName>
</protein>
<feature type="active site" description="Proton acceptor" evidence="4">
    <location>
        <position position="404"/>
    </location>
</feature>
<dbReference type="GO" id="GO:0003985">
    <property type="term" value="F:acetyl-CoA C-acetyltransferase activity"/>
    <property type="evidence" value="ECO:0007669"/>
    <property type="project" value="UniProtKB-EC"/>
</dbReference>
<name>A0A7W9AJB4_9SPHN</name>
<dbReference type="CDD" id="cd00751">
    <property type="entry name" value="thiolase"/>
    <property type="match status" value="1"/>
</dbReference>
<dbReference type="PIRSF" id="PIRSF000429">
    <property type="entry name" value="Ac-CoA_Ac_transf"/>
    <property type="match status" value="1"/>
</dbReference>
<proteinExistence type="inferred from homology"/>
<gene>
    <name evidence="8" type="ORF">FHS49_002753</name>
</gene>
<evidence type="ECO:0000313" key="8">
    <source>
        <dbReference type="EMBL" id="MBB5686729.1"/>
    </source>
</evidence>
<evidence type="ECO:0000313" key="9">
    <source>
        <dbReference type="Proteomes" id="UP000549617"/>
    </source>
</evidence>
<dbReference type="PANTHER" id="PTHR43365">
    <property type="entry name" value="BLR7806 PROTEIN"/>
    <property type="match status" value="1"/>
</dbReference>
<feature type="active site" description="Acyl-thioester intermediate" evidence="4">
    <location>
        <position position="92"/>
    </location>
</feature>
<dbReference type="Pfam" id="PF00108">
    <property type="entry name" value="Thiolase_N"/>
    <property type="match status" value="1"/>
</dbReference>
<evidence type="ECO:0000256" key="2">
    <source>
        <dbReference type="ARBA" id="ARBA00022679"/>
    </source>
</evidence>
<dbReference type="InterPro" id="IPR020617">
    <property type="entry name" value="Thiolase_C"/>
</dbReference>
<dbReference type="InterPro" id="IPR020616">
    <property type="entry name" value="Thiolase_N"/>
</dbReference>
<keyword evidence="2 5" id="KW-0808">Transferase</keyword>
<dbReference type="Gene3D" id="3.40.47.10">
    <property type="match status" value="2"/>
</dbReference>
<dbReference type="EC" id="2.3.1.9" evidence="8"/>
<comment type="similarity">
    <text evidence="1 5">Belongs to the thiolase-like superfamily. Thiolase family.</text>
</comment>
<dbReference type="InterPro" id="IPR020610">
    <property type="entry name" value="Thiolase_AS"/>
</dbReference>
<feature type="domain" description="Thiolase N-terminal" evidence="6">
    <location>
        <begin position="5"/>
        <end position="235"/>
    </location>
</feature>
<feature type="domain" description="Thiolase C-terminal" evidence="7">
    <location>
        <begin position="296"/>
        <end position="417"/>
    </location>
</feature>
<keyword evidence="3 5" id="KW-0012">Acyltransferase</keyword>
<keyword evidence="9" id="KW-1185">Reference proteome</keyword>
<dbReference type="PROSITE" id="PS00099">
    <property type="entry name" value="THIOLASE_3"/>
    <property type="match status" value="1"/>
</dbReference>
<comment type="caution">
    <text evidence="8">The sequence shown here is derived from an EMBL/GenBank/DDBJ whole genome shotgun (WGS) entry which is preliminary data.</text>
</comment>
<dbReference type="Pfam" id="PF02803">
    <property type="entry name" value="Thiolase_C"/>
    <property type="match status" value="1"/>
</dbReference>
<organism evidence="8 9">
    <name type="scientific">Sphingobium boeckii</name>
    <dbReference type="NCBI Taxonomy" id="1082345"/>
    <lineage>
        <taxon>Bacteria</taxon>
        <taxon>Pseudomonadati</taxon>
        <taxon>Pseudomonadota</taxon>
        <taxon>Alphaproteobacteria</taxon>
        <taxon>Sphingomonadales</taxon>
        <taxon>Sphingomonadaceae</taxon>
        <taxon>Sphingobium</taxon>
    </lineage>
</organism>
<evidence type="ECO:0000256" key="5">
    <source>
        <dbReference type="RuleBase" id="RU003557"/>
    </source>
</evidence>
<dbReference type="PANTHER" id="PTHR43365:SF1">
    <property type="entry name" value="ACETYL-COA C-ACYLTRANSFERASE"/>
    <property type="match status" value="1"/>
</dbReference>
<dbReference type="EMBL" id="JACIJC010000004">
    <property type="protein sequence ID" value="MBB5686729.1"/>
    <property type="molecule type" value="Genomic_DNA"/>
</dbReference>
<dbReference type="PROSITE" id="PS00737">
    <property type="entry name" value="THIOLASE_2"/>
    <property type="match status" value="1"/>
</dbReference>
<dbReference type="InterPro" id="IPR002155">
    <property type="entry name" value="Thiolase"/>
</dbReference>
<evidence type="ECO:0000259" key="6">
    <source>
        <dbReference type="Pfam" id="PF00108"/>
    </source>
</evidence>
<evidence type="ECO:0000256" key="1">
    <source>
        <dbReference type="ARBA" id="ARBA00010982"/>
    </source>
</evidence>
<dbReference type="AlphaFoldDB" id="A0A7W9AJB4"/>
<dbReference type="NCBIfam" id="NF004682">
    <property type="entry name" value="PRK06025.1"/>
    <property type="match status" value="1"/>
</dbReference>